<proteinExistence type="predicted"/>
<dbReference type="Pfam" id="PF18029">
    <property type="entry name" value="Glyoxalase_6"/>
    <property type="match status" value="1"/>
</dbReference>
<dbReference type="InterPro" id="IPR029068">
    <property type="entry name" value="Glyas_Bleomycin-R_OHBP_Dase"/>
</dbReference>
<dbReference type="GeneID" id="92982591"/>
<accession>A0A399PBV7</accession>
<reference evidence="3" key="2">
    <citation type="submission" date="2021-11" db="EMBL/GenBank/DDBJ databases">
        <authorList>
            <person name="Li G."/>
            <person name="Jia Q."/>
            <person name="Yang F."/>
            <person name="Zhang C."/>
            <person name="Singh A."/>
            <person name="Lorenz A.J."/>
            <person name="Jackson-Ziems T."/>
            <person name="Vidaver A."/>
            <person name="Alfano J.R."/>
        </authorList>
    </citation>
    <scope>NUCLEOTIDE SEQUENCE</scope>
    <source>
        <strain evidence="3">CNK-2</strain>
    </source>
</reference>
<organism evidence="2 4">
    <name type="scientific">Clavibacter nebraskensis</name>
    <dbReference type="NCBI Taxonomy" id="31963"/>
    <lineage>
        <taxon>Bacteria</taxon>
        <taxon>Bacillati</taxon>
        <taxon>Actinomycetota</taxon>
        <taxon>Actinomycetes</taxon>
        <taxon>Micrococcales</taxon>
        <taxon>Microbacteriaceae</taxon>
        <taxon>Clavibacter</taxon>
    </lineage>
</organism>
<dbReference type="Proteomes" id="UP001056208">
    <property type="component" value="Chromosome"/>
</dbReference>
<name>A0A399PBV7_9MICO</name>
<dbReference type="CDD" id="cd06587">
    <property type="entry name" value="VOC"/>
    <property type="match status" value="1"/>
</dbReference>
<evidence type="ECO:0000313" key="3">
    <source>
        <dbReference type="EMBL" id="UQB05698.1"/>
    </source>
</evidence>
<dbReference type="PANTHER" id="PTHR35908:SF1">
    <property type="entry name" value="CONSERVED PROTEIN"/>
    <property type="match status" value="1"/>
</dbReference>
<dbReference type="AlphaFoldDB" id="A0A399PBV7"/>
<evidence type="ECO:0000313" key="5">
    <source>
        <dbReference type="Proteomes" id="UP001056208"/>
    </source>
</evidence>
<dbReference type="Gene3D" id="3.10.180.10">
    <property type="entry name" value="2,3-Dihydroxybiphenyl 1,2-Dioxygenase, domain 1"/>
    <property type="match status" value="1"/>
</dbReference>
<sequence length="127" mass="13911">MASRTANFCIDALDPRAQALWWEQVLDDFHIVPEGAMDDDEAELRGPGGRWLEFIRVPEPKSVKNRMHMCLRPAGATRDAEVERILGLGAGMVDDRRGTDGWAVLADPEGNEFCVLATSAEEAGISA</sequence>
<dbReference type="InterPro" id="IPR041581">
    <property type="entry name" value="Glyoxalase_6"/>
</dbReference>
<dbReference type="SUPFAM" id="SSF54593">
    <property type="entry name" value="Glyoxalase/Bleomycin resistance protein/Dihydroxybiphenyl dioxygenase"/>
    <property type="match status" value="1"/>
</dbReference>
<feature type="domain" description="Glyoxalase-like" evidence="1">
    <location>
        <begin position="8"/>
        <end position="116"/>
    </location>
</feature>
<keyword evidence="5" id="KW-1185">Reference proteome</keyword>
<dbReference type="PANTHER" id="PTHR35908">
    <property type="entry name" value="HYPOTHETICAL FUSION PROTEIN"/>
    <property type="match status" value="1"/>
</dbReference>
<evidence type="ECO:0000259" key="1">
    <source>
        <dbReference type="Pfam" id="PF18029"/>
    </source>
</evidence>
<gene>
    <name evidence="2" type="ORF">DZF97_13945</name>
    <name evidence="3" type="ORF">LIV34_000772</name>
</gene>
<dbReference type="RefSeq" id="WP_015489534.1">
    <property type="nucleotide sequence ID" value="NZ_CP033721.2"/>
</dbReference>
<reference evidence="2 4" key="1">
    <citation type="submission" date="2018-08" db="EMBL/GenBank/DDBJ databases">
        <title>Genome Sequence of Clavibacter michiganensis Subspecies type strains, and the Atypical Peach-Colored Strains Isolated from Tomato.</title>
        <authorList>
            <person name="Osdaghi E."/>
            <person name="Portier P."/>
            <person name="Briand M."/>
            <person name="Jacques M.-A."/>
        </authorList>
    </citation>
    <scope>NUCLEOTIDE SEQUENCE [LARGE SCALE GENOMIC DNA]</scope>
    <source>
        <strain evidence="2 4">CFBP 7577</strain>
    </source>
</reference>
<evidence type="ECO:0000313" key="2">
    <source>
        <dbReference type="EMBL" id="RIJ03791.1"/>
    </source>
</evidence>
<evidence type="ECO:0000313" key="4">
    <source>
        <dbReference type="Proteomes" id="UP000265361"/>
    </source>
</evidence>
<protein>
    <submittedName>
        <fullName evidence="2">VOC family protein</fullName>
    </submittedName>
</protein>
<dbReference type="EMBL" id="QWED01000576">
    <property type="protein sequence ID" value="RIJ03791.1"/>
    <property type="molecule type" value="Genomic_DNA"/>
</dbReference>
<dbReference type="EMBL" id="CP086345">
    <property type="protein sequence ID" value="UQB05698.1"/>
    <property type="molecule type" value="Genomic_DNA"/>
</dbReference>
<dbReference type="Proteomes" id="UP000265361">
    <property type="component" value="Unassembled WGS sequence"/>
</dbReference>